<dbReference type="InterPro" id="IPR024461">
    <property type="entry name" value="CCDC90-like"/>
</dbReference>
<dbReference type="AlphaFoldDB" id="A0A177PGQ1"/>
<dbReference type="Gene3D" id="1.20.5.340">
    <property type="match status" value="1"/>
</dbReference>
<dbReference type="RefSeq" id="WP_064020463.1">
    <property type="nucleotide sequence ID" value="NZ_CP023669.1"/>
</dbReference>
<keyword evidence="5" id="KW-0472">Membrane</keyword>
<dbReference type="Proteomes" id="UP000077734">
    <property type="component" value="Unassembled WGS sequence"/>
</dbReference>
<evidence type="ECO:0000256" key="3">
    <source>
        <dbReference type="ARBA" id="ARBA00022989"/>
    </source>
</evidence>
<keyword evidence="3" id="KW-1133">Transmembrane helix</keyword>
<evidence type="ECO:0000256" key="5">
    <source>
        <dbReference type="ARBA" id="ARBA00023136"/>
    </source>
</evidence>
<dbReference type="Pfam" id="PF07798">
    <property type="entry name" value="CCDC90-like"/>
    <property type="match status" value="1"/>
</dbReference>
<evidence type="ECO:0008006" key="11">
    <source>
        <dbReference type="Google" id="ProtNLM"/>
    </source>
</evidence>
<dbReference type="PANTHER" id="PTHR14360">
    <property type="entry name" value="PROTEIN FMP32, MITOCHONDRIAL"/>
    <property type="match status" value="1"/>
</dbReference>
<dbReference type="GO" id="GO:0016020">
    <property type="term" value="C:membrane"/>
    <property type="evidence" value="ECO:0007669"/>
    <property type="project" value="UniProtKB-SubCell"/>
</dbReference>
<name>A0A177PGQ1_9GAMM</name>
<organism evidence="7 10">
    <name type="scientific">Methylomonas koyamae</name>
    <dbReference type="NCBI Taxonomy" id="702114"/>
    <lineage>
        <taxon>Bacteria</taxon>
        <taxon>Pseudomonadati</taxon>
        <taxon>Pseudomonadota</taxon>
        <taxon>Gammaproteobacteria</taxon>
        <taxon>Methylococcales</taxon>
        <taxon>Methylococcaceae</taxon>
        <taxon>Methylomonas</taxon>
    </lineage>
</organism>
<dbReference type="OrthoDB" id="5571890at2"/>
<evidence type="ECO:0000256" key="4">
    <source>
        <dbReference type="ARBA" id="ARBA00023054"/>
    </source>
</evidence>
<dbReference type="PANTHER" id="PTHR14360:SF1">
    <property type="entry name" value="PROTEIN FMP32, MITOCHONDRIAL"/>
    <property type="match status" value="1"/>
</dbReference>
<accession>A0A177PGQ1</accession>
<gene>
    <name evidence="8" type="ORF">A1356_06675</name>
    <name evidence="7" type="ORF">A1507_00960</name>
</gene>
<feature type="coiled-coil region" evidence="6">
    <location>
        <begin position="21"/>
        <end position="71"/>
    </location>
</feature>
<evidence type="ECO:0000313" key="9">
    <source>
        <dbReference type="Proteomes" id="UP000077734"/>
    </source>
</evidence>
<evidence type="ECO:0000256" key="6">
    <source>
        <dbReference type="SAM" id="Coils"/>
    </source>
</evidence>
<reference evidence="7 10" key="1">
    <citation type="submission" date="2016-03" db="EMBL/GenBank/DDBJ databases">
        <authorList>
            <person name="Ploux O."/>
        </authorList>
    </citation>
    <scope>NUCLEOTIDE SEQUENCE [LARGE SCALE GENOMIC DNA]</scope>
    <source>
        <strain evidence="7 10">R-45378</strain>
    </source>
</reference>
<dbReference type="EMBL" id="LUUJ01000086">
    <property type="protein sequence ID" value="OAI14804.1"/>
    <property type="molecule type" value="Genomic_DNA"/>
</dbReference>
<evidence type="ECO:0000313" key="8">
    <source>
        <dbReference type="EMBL" id="OAI28540.1"/>
    </source>
</evidence>
<evidence type="ECO:0000313" key="10">
    <source>
        <dbReference type="Proteomes" id="UP000077857"/>
    </source>
</evidence>
<evidence type="ECO:0000256" key="1">
    <source>
        <dbReference type="ARBA" id="ARBA00004370"/>
    </source>
</evidence>
<sequence length="98" mass="11012">MTTLAFDTHAFVKRLHEVGFTDEQAERLAELSQEIVNATLEQIHQRELASKQDLKETELRLELKIAETKSDLIRWIVGAGLLQTALITALLLKLSSGI</sequence>
<comment type="subcellular location">
    <subcellularLocation>
        <location evidence="1">Membrane</location>
    </subcellularLocation>
</comment>
<evidence type="ECO:0000313" key="7">
    <source>
        <dbReference type="EMBL" id="OAI14804.1"/>
    </source>
</evidence>
<keyword evidence="4 6" id="KW-0175">Coiled coil</keyword>
<protein>
    <recommendedName>
        <fullName evidence="11">DUF1640 domain-containing protein</fullName>
    </recommendedName>
</protein>
<comment type="caution">
    <text evidence="7">The sequence shown here is derived from an EMBL/GenBank/DDBJ whole genome shotgun (WGS) entry which is preliminary data.</text>
</comment>
<keyword evidence="9" id="KW-1185">Reference proteome</keyword>
<proteinExistence type="predicted"/>
<reference evidence="8 9" key="2">
    <citation type="submission" date="2016-03" db="EMBL/GenBank/DDBJ databases">
        <authorList>
            <person name="Heylen K."/>
            <person name="De Vos P."/>
            <person name="Vekeman B."/>
        </authorList>
    </citation>
    <scope>NUCLEOTIDE SEQUENCE [LARGE SCALE GENOMIC DNA]</scope>
    <source>
        <strain evidence="8 9">R-49807</strain>
    </source>
</reference>
<dbReference type="EMBL" id="LUUL01000055">
    <property type="protein sequence ID" value="OAI28540.1"/>
    <property type="molecule type" value="Genomic_DNA"/>
</dbReference>
<keyword evidence="2" id="KW-0812">Transmembrane</keyword>
<evidence type="ECO:0000256" key="2">
    <source>
        <dbReference type="ARBA" id="ARBA00022692"/>
    </source>
</evidence>
<dbReference type="Proteomes" id="UP000077857">
    <property type="component" value="Unassembled WGS sequence"/>
</dbReference>
<dbReference type="KEGG" id="mko:MKLM6_0657"/>